<gene>
    <name evidence="4" type="ORF">BN8_01229</name>
</gene>
<feature type="coiled-coil region" evidence="1">
    <location>
        <begin position="96"/>
        <end position="123"/>
    </location>
</feature>
<feature type="transmembrane region" description="Helical" evidence="2">
    <location>
        <begin position="165"/>
        <end position="186"/>
    </location>
</feature>
<dbReference type="STRING" id="1185876.BN8_01229"/>
<evidence type="ECO:0008006" key="6">
    <source>
        <dbReference type="Google" id="ProtNLM"/>
    </source>
</evidence>
<protein>
    <recommendedName>
        <fullName evidence="6">Lipoprotein</fullName>
    </recommendedName>
</protein>
<reference evidence="4 5" key="1">
    <citation type="journal article" date="2012" name="J. Bacteriol.">
        <title>Genome Sequence of the Filamentous Bacterium Fibrisoma limi BUZ 3T.</title>
        <authorList>
            <person name="Filippini M."/>
            <person name="Qi W."/>
            <person name="Jaenicke S."/>
            <person name="Goesmann A."/>
            <person name="Smits T.H."/>
            <person name="Bagheri H.C."/>
        </authorList>
    </citation>
    <scope>NUCLEOTIDE SEQUENCE [LARGE SCALE GENOMIC DNA]</scope>
    <source>
        <strain evidence="5">BUZ 3T</strain>
    </source>
</reference>
<dbReference type="PROSITE" id="PS51257">
    <property type="entry name" value="PROKAR_LIPOPROTEIN"/>
    <property type="match status" value="1"/>
</dbReference>
<organism evidence="4 5">
    <name type="scientific">Fibrisoma limi BUZ 3</name>
    <dbReference type="NCBI Taxonomy" id="1185876"/>
    <lineage>
        <taxon>Bacteria</taxon>
        <taxon>Pseudomonadati</taxon>
        <taxon>Bacteroidota</taxon>
        <taxon>Cytophagia</taxon>
        <taxon>Cytophagales</taxon>
        <taxon>Spirosomataceae</taxon>
        <taxon>Fibrisoma</taxon>
    </lineage>
</organism>
<feature type="signal peptide" evidence="3">
    <location>
        <begin position="1"/>
        <end position="23"/>
    </location>
</feature>
<dbReference type="AlphaFoldDB" id="I2GEB9"/>
<proteinExistence type="predicted"/>
<name>I2GEB9_9BACT</name>
<keyword evidence="1" id="KW-0175">Coiled coil</keyword>
<dbReference type="OrthoDB" id="959491at2"/>
<evidence type="ECO:0000256" key="2">
    <source>
        <dbReference type="SAM" id="Phobius"/>
    </source>
</evidence>
<evidence type="ECO:0000256" key="1">
    <source>
        <dbReference type="SAM" id="Coils"/>
    </source>
</evidence>
<keyword evidence="2" id="KW-1133">Transmembrane helix</keyword>
<keyword evidence="5" id="KW-1185">Reference proteome</keyword>
<dbReference type="RefSeq" id="WP_009280828.1">
    <property type="nucleotide sequence ID" value="NZ_CAIT01000005.1"/>
</dbReference>
<sequence>MSTSFTKHLCAALLGVAVFSSCSRPVAYFQPSQREQFRAQTTETVAATPSVAVTESAATPVESAPAEVAAAETATPAAQVAQAQVALDQVEAYVRNDNKLATNKKLEKRMNRVKNLMNTVSQKEATTLNTTTSAKKLNLFERAMVKRIDKQIKSKMAPDKTKKTMATTLLKAGLIIGIIGLILLLVGNGIGATIGLIALIAGLVLIILDLVNA</sequence>
<keyword evidence="3" id="KW-0732">Signal</keyword>
<dbReference type="Proteomes" id="UP000009309">
    <property type="component" value="Unassembled WGS sequence"/>
</dbReference>
<accession>I2GEB9</accession>
<dbReference type="eggNOG" id="ENOG5033WEV">
    <property type="taxonomic scope" value="Bacteria"/>
</dbReference>
<feature type="chain" id="PRO_5003659442" description="Lipoprotein" evidence="3">
    <location>
        <begin position="24"/>
        <end position="213"/>
    </location>
</feature>
<keyword evidence="2" id="KW-0472">Membrane</keyword>
<feature type="transmembrane region" description="Helical" evidence="2">
    <location>
        <begin position="193"/>
        <end position="211"/>
    </location>
</feature>
<comment type="caution">
    <text evidence="4">The sequence shown here is derived from an EMBL/GenBank/DDBJ whole genome shotgun (WGS) entry which is preliminary data.</text>
</comment>
<evidence type="ECO:0000313" key="5">
    <source>
        <dbReference type="Proteomes" id="UP000009309"/>
    </source>
</evidence>
<dbReference type="EMBL" id="CAIT01000005">
    <property type="protein sequence ID" value="CCH52244.1"/>
    <property type="molecule type" value="Genomic_DNA"/>
</dbReference>
<keyword evidence="2" id="KW-0812">Transmembrane</keyword>
<evidence type="ECO:0000313" key="4">
    <source>
        <dbReference type="EMBL" id="CCH52244.1"/>
    </source>
</evidence>
<evidence type="ECO:0000256" key="3">
    <source>
        <dbReference type="SAM" id="SignalP"/>
    </source>
</evidence>